<dbReference type="PANTHER" id="PTHR44846:SF4">
    <property type="entry name" value="HTH GNTR-TYPE DOMAIN-CONTAINING PROTEIN"/>
    <property type="match status" value="1"/>
</dbReference>
<evidence type="ECO:0000256" key="3">
    <source>
        <dbReference type="ARBA" id="ARBA00023163"/>
    </source>
</evidence>
<dbReference type="EMBL" id="AZEU01000125">
    <property type="protein sequence ID" value="KRL45522.1"/>
    <property type="molecule type" value="Genomic_DNA"/>
</dbReference>
<dbReference type="RefSeq" id="WP_054716054.1">
    <property type="nucleotide sequence ID" value="NZ_AZEU01000125.1"/>
</dbReference>
<dbReference type="InterPro" id="IPR036388">
    <property type="entry name" value="WH-like_DNA-bd_sf"/>
</dbReference>
<dbReference type="SMART" id="SM00866">
    <property type="entry name" value="UTRA"/>
    <property type="match status" value="1"/>
</dbReference>
<dbReference type="InterPro" id="IPR000524">
    <property type="entry name" value="Tscrpt_reg_HTH_GntR"/>
</dbReference>
<keyword evidence="1" id="KW-0805">Transcription regulation</keyword>
<dbReference type="InterPro" id="IPR028978">
    <property type="entry name" value="Chorismate_lyase_/UTRA_dom_sf"/>
</dbReference>
<dbReference type="GO" id="GO:0003700">
    <property type="term" value="F:DNA-binding transcription factor activity"/>
    <property type="evidence" value="ECO:0007669"/>
    <property type="project" value="InterPro"/>
</dbReference>
<gene>
    <name evidence="5" type="ORF">FD01_GL000680</name>
</gene>
<organism evidence="5 6">
    <name type="scientific">Lacticaseibacillus manihotivorans DSM 13343 = JCM 12514</name>
    <dbReference type="NCBI Taxonomy" id="1423769"/>
    <lineage>
        <taxon>Bacteria</taxon>
        <taxon>Bacillati</taxon>
        <taxon>Bacillota</taxon>
        <taxon>Bacilli</taxon>
        <taxon>Lactobacillales</taxon>
        <taxon>Lactobacillaceae</taxon>
        <taxon>Lacticaseibacillus</taxon>
    </lineage>
</organism>
<evidence type="ECO:0000313" key="5">
    <source>
        <dbReference type="EMBL" id="KRL45522.1"/>
    </source>
</evidence>
<feature type="domain" description="HTH gntR-type" evidence="4">
    <location>
        <begin position="1"/>
        <end position="65"/>
    </location>
</feature>
<evidence type="ECO:0000259" key="4">
    <source>
        <dbReference type="PROSITE" id="PS50949"/>
    </source>
</evidence>
<dbReference type="PATRIC" id="fig|1423769.4.peg.726"/>
<evidence type="ECO:0000313" key="6">
    <source>
        <dbReference type="Proteomes" id="UP000051790"/>
    </source>
</evidence>
<dbReference type="CDD" id="cd07377">
    <property type="entry name" value="WHTH_GntR"/>
    <property type="match status" value="1"/>
</dbReference>
<dbReference type="InterPro" id="IPR011663">
    <property type="entry name" value="UTRA"/>
</dbReference>
<dbReference type="PRINTS" id="PR00035">
    <property type="entry name" value="HTHGNTR"/>
</dbReference>
<name>A0A0R1QTR5_9LACO</name>
<dbReference type="InterPro" id="IPR050679">
    <property type="entry name" value="Bact_HTH_transcr_reg"/>
</dbReference>
<dbReference type="OrthoDB" id="9816541at2"/>
<dbReference type="InterPro" id="IPR036390">
    <property type="entry name" value="WH_DNA-bd_sf"/>
</dbReference>
<protein>
    <submittedName>
        <fullName evidence="5">Transcription regulator</fullName>
    </submittedName>
</protein>
<dbReference type="SUPFAM" id="SSF46785">
    <property type="entry name" value="Winged helix' DNA-binding domain"/>
    <property type="match status" value="1"/>
</dbReference>
<reference evidence="5 6" key="1">
    <citation type="journal article" date="2015" name="Genome Announc.">
        <title>Expanding the biotechnology potential of lactobacilli through comparative genomics of 213 strains and associated genera.</title>
        <authorList>
            <person name="Sun Z."/>
            <person name="Harris H.M."/>
            <person name="McCann A."/>
            <person name="Guo C."/>
            <person name="Argimon S."/>
            <person name="Zhang W."/>
            <person name="Yang X."/>
            <person name="Jeffery I.B."/>
            <person name="Cooney J.C."/>
            <person name="Kagawa T.F."/>
            <person name="Liu W."/>
            <person name="Song Y."/>
            <person name="Salvetti E."/>
            <person name="Wrobel A."/>
            <person name="Rasinkangas P."/>
            <person name="Parkhill J."/>
            <person name="Rea M.C."/>
            <person name="O'Sullivan O."/>
            <person name="Ritari J."/>
            <person name="Douillard F.P."/>
            <person name="Paul Ross R."/>
            <person name="Yang R."/>
            <person name="Briner A.E."/>
            <person name="Felis G.E."/>
            <person name="de Vos W.M."/>
            <person name="Barrangou R."/>
            <person name="Klaenhammer T.R."/>
            <person name="Caufield P.W."/>
            <person name="Cui Y."/>
            <person name="Zhang H."/>
            <person name="O'Toole P.W."/>
        </authorList>
    </citation>
    <scope>NUCLEOTIDE SEQUENCE [LARGE SCALE GENOMIC DNA]</scope>
    <source>
        <strain evidence="5 6">DSM 13343</strain>
    </source>
</reference>
<dbReference type="PANTHER" id="PTHR44846">
    <property type="entry name" value="MANNOSYL-D-GLYCERATE TRANSPORT/METABOLISM SYSTEM REPRESSOR MNGR-RELATED"/>
    <property type="match status" value="1"/>
</dbReference>
<evidence type="ECO:0000256" key="2">
    <source>
        <dbReference type="ARBA" id="ARBA00023125"/>
    </source>
</evidence>
<keyword evidence="6" id="KW-1185">Reference proteome</keyword>
<evidence type="ECO:0000256" key="1">
    <source>
        <dbReference type="ARBA" id="ARBA00023015"/>
    </source>
</evidence>
<accession>A0A0R1QTR5</accession>
<keyword evidence="2" id="KW-0238">DNA-binding</keyword>
<dbReference type="Pfam" id="PF07702">
    <property type="entry name" value="UTRA"/>
    <property type="match status" value="1"/>
</dbReference>
<dbReference type="Gene3D" id="1.10.10.10">
    <property type="entry name" value="Winged helix-like DNA-binding domain superfamily/Winged helix DNA-binding domain"/>
    <property type="match status" value="1"/>
</dbReference>
<dbReference type="SUPFAM" id="SSF64288">
    <property type="entry name" value="Chorismate lyase-like"/>
    <property type="match status" value="1"/>
</dbReference>
<dbReference type="Gene3D" id="3.40.1410.10">
    <property type="entry name" value="Chorismate lyase-like"/>
    <property type="match status" value="1"/>
</dbReference>
<dbReference type="Proteomes" id="UP000051790">
    <property type="component" value="Unassembled WGS sequence"/>
</dbReference>
<dbReference type="SMART" id="SM00345">
    <property type="entry name" value="HTH_GNTR"/>
    <property type="match status" value="1"/>
</dbReference>
<proteinExistence type="predicted"/>
<dbReference type="GO" id="GO:0003677">
    <property type="term" value="F:DNA binding"/>
    <property type="evidence" value="ECO:0007669"/>
    <property type="project" value="UniProtKB-KW"/>
</dbReference>
<keyword evidence="3" id="KW-0804">Transcription</keyword>
<dbReference type="GO" id="GO:0045892">
    <property type="term" value="P:negative regulation of DNA-templated transcription"/>
    <property type="evidence" value="ECO:0007669"/>
    <property type="project" value="TreeGrafter"/>
</dbReference>
<dbReference type="PROSITE" id="PS50949">
    <property type="entry name" value="HTH_GNTR"/>
    <property type="match status" value="1"/>
</dbReference>
<dbReference type="AlphaFoldDB" id="A0A0R1QTR5"/>
<dbReference type="Pfam" id="PF00392">
    <property type="entry name" value="GntR"/>
    <property type="match status" value="1"/>
</dbReference>
<comment type="caution">
    <text evidence="5">The sequence shown here is derived from an EMBL/GenBank/DDBJ whole genome shotgun (WGS) entry which is preliminary data.</text>
</comment>
<sequence>MYHEIADQLIQAITNGQFTSKLPTEAKLMARFGVSRNTIRRAIDVVYQQGLLRRVQGSGYYINHVQLNSEHAVNLSVGAGKPLIKNAHHPTSEIVTFDKATAGTIALAKQFNVEPDAEVYRVIRLRYMDGAVYALEESYYLTSVVPFLSTDSINSSIFDFLAETFNVTVVASDDYMSMTTLESDQANLMGLEPGDQRLTLAQMNYTKNNTLFNFSKAIYADAKMSFYFHSAHLSSN</sequence>